<proteinExistence type="predicted"/>
<evidence type="ECO:0000256" key="7">
    <source>
        <dbReference type="ARBA" id="ARBA00023136"/>
    </source>
</evidence>
<dbReference type="PANTHER" id="PTHR21137:SF35">
    <property type="entry name" value="ODORANT RECEPTOR 19A-RELATED"/>
    <property type="match status" value="1"/>
</dbReference>
<keyword evidence="8" id="KW-0675">Receptor</keyword>
<evidence type="ECO:0000313" key="12">
    <source>
        <dbReference type="Proteomes" id="UP001151699"/>
    </source>
</evidence>
<dbReference type="AlphaFoldDB" id="A0A9Q0RZL1"/>
<feature type="non-terminal residue" evidence="11">
    <location>
        <position position="1"/>
    </location>
</feature>
<keyword evidence="5" id="KW-0552">Olfaction</keyword>
<evidence type="ECO:0000256" key="3">
    <source>
        <dbReference type="ARBA" id="ARBA00022606"/>
    </source>
</evidence>
<keyword evidence="2" id="KW-1003">Cell membrane</keyword>
<comment type="subcellular location">
    <subcellularLocation>
        <location evidence="1">Cell membrane</location>
        <topology evidence="1">Multi-pass membrane protein</topology>
    </subcellularLocation>
</comment>
<keyword evidence="7 10" id="KW-0472">Membrane</keyword>
<evidence type="ECO:0000256" key="9">
    <source>
        <dbReference type="ARBA" id="ARBA00023224"/>
    </source>
</evidence>
<reference evidence="11" key="1">
    <citation type="submission" date="2022-07" db="EMBL/GenBank/DDBJ databases">
        <authorList>
            <person name="Trinca V."/>
            <person name="Uliana J.V.C."/>
            <person name="Torres T.T."/>
            <person name="Ward R.J."/>
            <person name="Monesi N."/>
        </authorList>
    </citation>
    <scope>NUCLEOTIDE SEQUENCE</scope>
    <source>
        <strain evidence="11">HSMRA1968</strain>
        <tissue evidence="11">Whole embryos</tissue>
    </source>
</reference>
<evidence type="ECO:0000256" key="4">
    <source>
        <dbReference type="ARBA" id="ARBA00022692"/>
    </source>
</evidence>
<evidence type="ECO:0000256" key="1">
    <source>
        <dbReference type="ARBA" id="ARBA00004651"/>
    </source>
</evidence>
<feature type="transmembrane region" description="Helical" evidence="10">
    <location>
        <begin position="66"/>
        <end position="85"/>
    </location>
</feature>
<organism evidence="11 12">
    <name type="scientific">Pseudolycoriella hygida</name>
    <dbReference type="NCBI Taxonomy" id="35572"/>
    <lineage>
        <taxon>Eukaryota</taxon>
        <taxon>Metazoa</taxon>
        <taxon>Ecdysozoa</taxon>
        <taxon>Arthropoda</taxon>
        <taxon>Hexapoda</taxon>
        <taxon>Insecta</taxon>
        <taxon>Pterygota</taxon>
        <taxon>Neoptera</taxon>
        <taxon>Endopterygota</taxon>
        <taxon>Diptera</taxon>
        <taxon>Nematocera</taxon>
        <taxon>Sciaroidea</taxon>
        <taxon>Sciaridae</taxon>
        <taxon>Pseudolycoriella</taxon>
    </lineage>
</organism>
<dbReference type="GO" id="GO:0005886">
    <property type="term" value="C:plasma membrane"/>
    <property type="evidence" value="ECO:0007669"/>
    <property type="project" value="UniProtKB-SubCell"/>
</dbReference>
<accession>A0A9Q0RZL1</accession>
<keyword evidence="3" id="KW-0716">Sensory transduction</keyword>
<dbReference type="Pfam" id="PF02949">
    <property type="entry name" value="7tm_6"/>
    <property type="match status" value="1"/>
</dbReference>
<evidence type="ECO:0000256" key="6">
    <source>
        <dbReference type="ARBA" id="ARBA00022989"/>
    </source>
</evidence>
<protein>
    <submittedName>
        <fullName evidence="11">Uncharacterized protein</fullName>
    </submittedName>
</protein>
<sequence>MHDTQIQIHPLILQIIREYYRFGVWQNENAKFYRKVIRIMVFLLGSVGFTTALIGGSLIADNYNESLYLLTAGIIVAVLIFKTILNYSKGDQIYQILGQRFKNLGTVESGRENQYHFLDQLLQLIKSHKQIEGDIDNVKSILSNLFFAQIGTSALCICGSVYAATLNHSASIDQLLINFSLSLYCVFDIFMLAYFGNEIKELRCKLLYCLFECNWTEQTKTS</sequence>
<feature type="transmembrane region" description="Helical" evidence="10">
    <location>
        <begin position="175"/>
        <end position="195"/>
    </location>
</feature>
<keyword evidence="9" id="KW-0807">Transducer</keyword>
<dbReference type="InterPro" id="IPR004117">
    <property type="entry name" value="7tm6_olfct_rcpt"/>
</dbReference>
<keyword evidence="12" id="KW-1185">Reference proteome</keyword>
<evidence type="ECO:0000256" key="5">
    <source>
        <dbReference type="ARBA" id="ARBA00022725"/>
    </source>
</evidence>
<dbReference type="PANTHER" id="PTHR21137">
    <property type="entry name" value="ODORANT RECEPTOR"/>
    <property type="match status" value="1"/>
</dbReference>
<comment type="caution">
    <text evidence="11">The sequence shown here is derived from an EMBL/GenBank/DDBJ whole genome shotgun (WGS) entry which is preliminary data.</text>
</comment>
<feature type="transmembrane region" description="Helical" evidence="10">
    <location>
        <begin position="39"/>
        <end position="60"/>
    </location>
</feature>
<dbReference type="OrthoDB" id="7731527at2759"/>
<evidence type="ECO:0000313" key="11">
    <source>
        <dbReference type="EMBL" id="KAJ6638083.1"/>
    </source>
</evidence>
<keyword evidence="4 10" id="KW-0812">Transmembrane</keyword>
<keyword evidence="6 10" id="KW-1133">Transmembrane helix</keyword>
<evidence type="ECO:0000256" key="10">
    <source>
        <dbReference type="SAM" id="Phobius"/>
    </source>
</evidence>
<evidence type="ECO:0000256" key="2">
    <source>
        <dbReference type="ARBA" id="ARBA00022475"/>
    </source>
</evidence>
<dbReference type="EMBL" id="WJQU01000003">
    <property type="protein sequence ID" value="KAJ6638083.1"/>
    <property type="molecule type" value="Genomic_DNA"/>
</dbReference>
<name>A0A9Q0RZL1_9DIPT</name>
<dbReference type="GO" id="GO:0005549">
    <property type="term" value="F:odorant binding"/>
    <property type="evidence" value="ECO:0007669"/>
    <property type="project" value="InterPro"/>
</dbReference>
<dbReference type="GO" id="GO:0004984">
    <property type="term" value="F:olfactory receptor activity"/>
    <property type="evidence" value="ECO:0007669"/>
    <property type="project" value="InterPro"/>
</dbReference>
<evidence type="ECO:0000256" key="8">
    <source>
        <dbReference type="ARBA" id="ARBA00023170"/>
    </source>
</evidence>
<feature type="transmembrane region" description="Helical" evidence="10">
    <location>
        <begin position="145"/>
        <end position="163"/>
    </location>
</feature>
<dbReference type="GO" id="GO:0007165">
    <property type="term" value="P:signal transduction"/>
    <property type="evidence" value="ECO:0007669"/>
    <property type="project" value="UniProtKB-KW"/>
</dbReference>
<gene>
    <name evidence="11" type="ORF">Bhyg_10816</name>
</gene>
<dbReference type="Proteomes" id="UP001151699">
    <property type="component" value="Chromosome X"/>
</dbReference>